<evidence type="ECO:0000313" key="1">
    <source>
        <dbReference type="EMBL" id="AIQ69498.1"/>
    </source>
</evidence>
<name>A0A089MDF5_9BACL</name>
<organism evidence="1 2">
    <name type="scientific">Paenibacillus graminis</name>
    <dbReference type="NCBI Taxonomy" id="189425"/>
    <lineage>
        <taxon>Bacteria</taxon>
        <taxon>Bacillati</taxon>
        <taxon>Bacillota</taxon>
        <taxon>Bacilli</taxon>
        <taxon>Bacillales</taxon>
        <taxon>Paenibacillaceae</taxon>
        <taxon>Paenibacillus</taxon>
    </lineage>
</organism>
<gene>
    <name evidence="1" type="ORF">PGRAT_19020</name>
</gene>
<evidence type="ECO:0000313" key="2">
    <source>
        <dbReference type="Proteomes" id="UP000029500"/>
    </source>
</evidence>
<keyword evidence="2" id="KW-1185">Reference proteome</keyword>
<dbReference type="Proteomes" id="UP000029500">
    <property type="component" value="Chromosome"/>
</dbReference>
<dbReference type="Gene3D" id="1.10.8.200">
    <property type="entry name" value="Replisome organizer (g39p helicase loader/inhibitor protein)"/>
    <property type="match status" value="1"/>
</dbReference>
<dbReference type="eggNOG" id="ENOG50306K9">
    <property type="taxonomic scope" value="Bacteria"/>
</dbReference>
<proteinExistence type="predicted"/>
<dbReference type="AlphaFoldDB" id="A0A089MDF5"/>
<dbReference type="EMBL" id="CP009287">
    <property type="protein sequence ID" value="AIQ69498.1"/>
    <property type="molecule type" value="Genomic_DNA"/>
</dbReference>
<dbReference type="HOGENOM" id="CLU_2181290_0_0_9"/>
<dbReference type="STRING" id="189425.PGRAT_19020"/>
<protein>
    <recommendedName>
        <fullName evidence="3">Replicative helicase inhibitor G39P N-terminal domain-containing protein</fullName>
    </recommendedName>
</protein>
<sequence length="109" mass="12833">MIDGNEIDAVITTWQDILQDIPNEVAYKAVRELCRVRPKFAPDPADIYLACIERETELTVYQIQQQEHEQRMLELKEYHENEQVGPPPEHVRQKLDAIFQKVRVTEDES</sequence>
<accession>A0A089MDF5</accession>
<dbReference type="KEGG" id="pgm:PGRAT_19020"/>
<reference evidence="1 2" key="1">
    <citation type="submission" date="2014-08" db="EMBL/GenBank/DDBJ databases">
        <title>Comparative genomics of the Paenibacillus odorifer group.</title>
        <authorList>
            <person name="den Bakker H.C."/>
            <person name="Tsai Y.-C."/>
            <person name="Martin N."/>
            <person name="Korlach J."/>
            <person name="Wiedmann M."/>
        </authorList>
    </citation>
    <scope>NUCLEOTIDE SEQUENCE [LARGE SCALE GENOMIC DNA]</scope>
    <source>
        <strain evidence="1 2">DSM 15220</strain>
    </source>
</reference>
<evidence type="ECO:0008006" key="3">
    <source>
        <dbReference type="Google" id="ProtNLM"/>
    </source>
</evidence>